<feature type="compositionally biased region" description="Polar residues" evidence="2">
    <location>
        <begin position="852"/>
        <end position="863"/>
    </location>
</feature>
<sequence>MDQQQTDIKELLSLYNNAMQIKKRAEKKLIRFTNCLSELDRRNCGAEIIEQINVVRQKIKEERKNQAEQTVRNSYVQLQNQMDQSSLMLKQKLQEKELQLESMDLEHKCELQKQQQVINDLNLQIEEVKDNNQDQIFSLTQKNQQLLNLIEDLNKQIAELKQILEHYQNEEFKSQQFNNSSIRVSQNSQMLQNIKKVGSQENNQTTESMDQCQFETLASEVKYQETCENFDEEILLGSSNQCAESKELQSPIRIQDQQSNQNQIYELNFTIEELKEQIQNLQQEKQKLIDSLQENELKFETFKQKIQINENNLQNQINDLIQQNQELLAKEQLLQAQIEDQKNEIKNIAKLTEDLQQSQQLLNQKDVIISTLNGEQEQFKSQIQQFEQQVELIPKLKEDVDHHKNVINEKDGEIQQLKQHLESEQNLIVEKQKTNEILNEKIIETQNTLDKQIQSNSLLQNDNQSLIQEKQLLTDQIDQLNKDKEQQKSELTSKIQELETEIQNLSAKRQEQDQHLNEQNLLLQKLNQNESSLTQQVQDLNSQLKEFEIKYKVLEQENTKQQQEIGVLNEQKQQFESQIVELNTQYQQIQQDFKDYQINKEGVESALNKELEQTKIQNQQLLEEVDQLKQKMEELTTINSSKDLQRDEQIKFQKQLENQYKILEDKLKNAKLQSQEECDKIAEGYKEELKLMQEQLMRSSENIKQFSPVRELSQDDKYKEQINRLNDELRLSKLQIAQFSTVNNQLKQQQKDLVLKLQSMLKLTPAADQDLNDLILIIESNLSSCQSSPARQSSKKTSMIDTTKMLMNKSRMSMGSNRGSVLVSQNQISDNGYRNSANLQDNGFRSSINVQKVPSSSQSNTDLQKILDDVSDQDIVQQ</sequence>
<feature type="coiled-coil region" evidence="1">
    <location>
        <begin position="264"/>
        <end position="735"/>
    </location>
</feature>
<dbReference type="OrthoDB" id="307794at2759"/>
<dbReference type="Proteomes" id="UP000683925">
    <property type="component" value="Unassembled WGS sequence"/>
</dbReference>
<evidence type="ECO:0000256" key="1">
    <source>
        <dbReference type="SAM" id="Coils"/>
    </source>
</evidence>
<accession>A0A8S1T114</accession>
<reference evidence="3" key="1">
    <citation type="submission" date="2021-01" db="EMBL/GenBank/DDBJ databases">
        <authorList>
            <consortium name="Genoscope - CEA"/>
            <person name="William W."/>
        </authorList>
    </citation>
    <scope>NUCLEOTIDE SEQUENCE</scope>
</reference>
<feature type="region of interest" description="Disordered" evidence="2">
    <location>
        <begin position="852"/>
        <end position="878"/>
    </location>
</feature>
<name>A0A8S1T114_PAROT</name>
<comment type="caution">
    <text evidence="3">The sequence shown here is derived from an EMBL/GenBank/DDBJ whole genome shotgun (WGS) entry which is preliminary data.</text>
</comment>
<protein>
    <submittedName>
        <fullName evidence="3">Uncharacterized protein</fullName>
    </submittedName>
</protein>
<evidence type="ECO:0000256" key="2">
    <source>
        <dbReference type="SAM" id="MobiDB-lite"/>
    </source>
</evidence>
<organism evidence="3 4">
    <name type="scientific">Paramecium octaurelia</name>
    <dbReference type="NCBI Taxonomy" id="43137"/>
    <lineage>
        <taxon>Eukaryota</taxon>
        <taxon>Sar</taxon>
        <taxon>Alveolata</taxon>
        <taxon>Ciliophora</taxon>
        <taxon>Intramacronucleata</taxon>
        <taxon>Oligohymenophorea</taxon>
        <taxon>Peniculida</taxon>
        <taxon>Parameciidae</taxon>
        <taxon>Paramecium</taxon>
    </lineage>
</organism>
<dbReference type="EMBL" id="CAJJDP010000017">
    <property type="protein sequence ID" value="CAD8145136.1"/>
    <property type="molecule type" value="Genomic_DNA"/>
</dbReference>
<keyword evidence="1" id="KW-0175">Coiled coil</keyword>
<dbReference type="AlphaFoldDB" id="A0A8S1T114"/>
<dbReference type="OMA" id="NGEQEQF"/>
<proteinExistence type="predicted"/>
<evidence type="ECO:0000313" key="3">
    <source>
        <dbReference type="EMBL" id="CAD8145136.1"/>
    </source>
</evidence>
<evidence type="ECO:0000313" key="4">
    <source>
        <dbReference type="Proteomes" id="UP000683925"/>
    </source>
</evidence>
<keyword evidence="4" id="KW-1185">Reference proteome</keyword>
<feature type="coiled-coil region" evidence="1">
    <location>
        <begin position="8"/>
        <end position="170"/>
    </location>
</feature>
<gene>
    <name evidence="3" type="ORF">POCTA_138.1.T0170070</name>
</gene>